<comment type="caution">
    <text evidence="1">The sequence shown here is derived from an EMBL/GenBank/DDBJ whole genome shotgun (WGS) entry which is preliminary data.</text>
</comment>
<evidence type="ECO:0000313" key="1">
    <source>
        <dbReference type="EMBL" id="MBL4933718.1"/>
    </source>
</evidence>
<protein>
    <submittedName>
        <fullName evidence="1">Uncharacterized protein</fullName>
    </submittedName>
</protein>
<dbReference type="Proteomes" id="UP000623681">
    <property type="component" value="Unassembled WGS sequence"/>
</dbReference>
<proteinExistence type="predicted"/>
<reference evidence="1" key="1">
    <citation type="submission" date="2021-01" db="EMBL/GenBank/DDBJ databases">
        <title>Genome public.</title>
        <authorList>
            <person name="Liu C."/>
            <person name="Sun Q."/>
        </authorList>
    </citation>
    <scope>NUCLEOTIDE SEQUENCE</scope>
    <source>
        <strain evidence="1">YIM B02565</strain>
    </source>
</reference>
<sequence length="61" mass="6858">MNYELFQDLSSVARGCHDYSPVELGPVSYCSSRLSCLNCQSYESSQCSRDCCDKDMSQDKS</sequence>
<evidence type="ECO:0000313" key="2">
    <source>
        <dbReference type="Proteomes" id="UP000623681"/>
    </source>
</evidence>
<dbReference type="RefSeq" id="WP_202769154.1">
    <property type="nucleotide sequence ID" value="NZ_JAESWA010000027.1"/>
</dbReference>
<gene>
    <name evidence="1" type="ORF">JK634_18205</name>
</gene>
<accession>A0A937K6E4</accession>
<name>A0A937K6E4_9CLOT</name>
<organism evidence="1 2">
    <name type="scientific">Clostridium paridis</name>
    <dbReference type="NCBI Taxonomy" id="2803863"/>
    <lineage>
        <taxon>Bacteria</taxon>
        <taxon>Bacillati</taxon>
        <taxon>Bacillota</taxon>
        <taxon>Clostridia</taxon>
        <taxon>Eubacteriales</taxon>
        <taxon>Clostridiaceae</taxon>
        <taxon>Clostridium</taxon>
    </lineage>
</organism>
<dbReference type="AlphaFoldDB" id="A0A937K6E4"/>
<dbReference type="EMBL" id="JAESWA010000027">
    <property type="protein sequence ID" value="MBL4933718.1"/>
    <property type="molecule type" value="Genomic_DNA"/>
</dbReference>
<keyword evidence="2" id="KW-1185">Reference proteome</keyword>